<dbReference type="Gene3D" id="3.10.450.580">
    <property type="entry name" value="Mediator complex, subunit Med6"/>
    <property type="match status" value="1"/>
</dbReference>
<evidence type="ECO:0000313" key="10">
    <source>
        <dbReference type="EMBL" id="KAJ8308613.1"/>
    </source>
</evidence>
<comment type="caution">
    <text evidence="10">The sequence shown here is derived from an EMBL/GenBank/DDBJ whole genome shotgun (WGS) entry which is preliminary data.</text>
</comment>
<evidence type="ECO:0000256" key="9">
    <source>
        <dbReference type="SAM" id="MobiDB-lite"/>
    </source>
</evidence>
<evidence type="ECO:0000256" key="1">
    <source>
        <dbReference type="ARBA" id="ARBA00004123"/>
    </source>
</evidence>
<evidence type="ECO:0000256" key="5">
    <source>
        <dbReference type="ARBA" id="ARBA00023159"/>
    </source>
</evidence>
<dbReference type="PIRSF" id="PIRSF023869">
    <property type="entry name" value="Mediator_MED6_meta/pln"/>
    <property type="match status" value="1"/>
</dbReference>
<name>A0ABQ9ETV3_TEGGR</name>
<dbReference type="Pfam" id="PF04934">
    <property type="entry name" value="Med6"/>
    <property type="match status" value="1"/>
</dbReference>
<feature type="region of interest" description="Disordered" evidence="9">
    <location>
        <begin position="210"/>
        <end position="260"/>
    </location>
</feature>
<reference evidence="10 11" key="1">
    <citation type="submission" date="2022-12" db="EMBL/GenBank/DDBJ databases">
        <title>Chromosome-level genome of Tegillarca granosa.</title>
        <authorList>
            <person name="Kim J."/>
        </authorList>
    </citation>
    <scope>NUCLEOTIDE SEQUENCE [LARGE SCALE GENOMIC DNA]</scope>
    <source>
        <strain evidence="10">Teg-2019</strain>
        <tissue evidence="10">Adductor muscle</tissue>
    </source>
</reference>
<keyword evidence="6" id="KW-0804">Transcription</keyword>
<evidence type="ECO:0000256" key="6">
    <source>
        <dbReference type="ARBA" id="ARBA00023163"/>
    </source>
</evidence>
<dbReference type="EMBL" id="JARBDR010000657">
    <property type="protein sequence ID" value="KAJ8308613.1"/>
    <property type="molecule type" value="Genomic_DNA"/>
</dbReference>
<dbReference type="InterPro" id="IPR038566">
    <property type="entry name" value="Mediator_Med6_sf"/>
</dbReference>
<evidence type="ECO:0000256" key="8">
    <source>
        <dbReference type="ARBA" id="ARBA00031259"/>
    </source>
</evidence>
<evidence type="ECO:0000256" key="4">
    <source>
        <dbReference type="ARBA" id="ARBA00023015"/>
    </source>
</evidence>
<gene>
    <name evidence="10" type="ORF">KUTeg_013487</name>
</gene>
<dbReference type="InterPro" id="IPR007018">
    <property type="entry name" value="Mediator_Med6"/>
</dbReference>
<evidence type="ECO:0000256" key="2">
    <source>
        <dbReference type="ARBA" id="ARBA00007526"/>
    </source>
</evidence>
<keyword evidence="5" id="KW-0010">Activator</keyword>
<dbReference type="PANTHER" id="PTHR13104">
    <property type="entry name" value="MED-6-RELATED"/>
    <property type="match status" value="1"/>
</dbReference>
<dbReference type="Proteomes" id="UP001217089">
    <property type="component" value="Unassembled WGS sequence"/>
</dbReference>
<accession>A0ABQ9ETV3</accession>
<protein>
    <recommendedName>
        <fullName evidence="3">Mediator of RNA polymerase II transcription subunit 6</fullName>
    </recommendedName>
    <alternativeName>
        <fullName evidence="8">Mediator complex subunit 6</fullName>
    </alternativeName>
</protein>
<keyword evidence="7" id="KW-0539">Nucleus</keyword>
<comment type="similarity">
    <text evidence="2">Belongs to the Mediator complex subunit 6 family.</text>
</comment>
<dbReference type="InterPro" id="IPR016820">
    <property type="entry name" value="Mediator_Med6_met/pln"/>
</dbReference>
<feature type="compositionally biased region" description="Basic and acidic residues" evidence="9">
    <location>
        <begin position="176"/>
        <end position="190"/>
    </location>
</feature>
<evidence type="ECO:0000256" key="7">
    <source>
        <dbReference type="ARBA" id="ARBA00023242"/>
    </source>
</evidence>
<feature type="compositionally biased region" description="Basic and acidic residues" evidence="9">
    <location>
        <begin position="251"/>
        <end position="260"/>
    </location>
</feature>
<evidence type="ECO:0000313" key="11">
    <source>
        <dbReference type="Proteomes" id="UP001217089"/>
    </source>
</evidence>
<sequence length="260" mass="30692">MDIVKLANLQQVQNKELTGQSINQIVRLYLKLHNALSISWHDSNWIPHLNPTNVMHYFCERSNPFYDHTCNNEIIKMQRLNQDQLNNLTGVEYILLHVQEPILYVVRKQHRHSPQQTTPIADYYILAGVVYQAPDLSSVINSRLVRTSCFDYTQSYSRYHPSKGYWWEFKDQEEPEAPETKDKNKKKEEPSSVFQRQRVDLLLGELSKKFPPKFIQPTQPEPKEEVQKTEIKQEIKQEKPDDKQTNTVKPPPEKKPKIIR</sequence>
<keyword evidence="4" id="KW-0805">Transcription regulation</keyword>
<keyword evidence="11" id="KW-1185">Reference proteome</keyword>
<feature type="region of interest" description="Disordered" evidence="9">
    <location>
        <begin position="176"/>
        <end position="197"/>
    </location>
</feature>
<evidence type="ECO:0000256" key="3">
    <source>
        <dbReference type="ARBA" id="ARBA00020634"/>
    </source>
</evidence>
<comment type="subcellular location">
    <subcellularLocation>
        <location evidence="1">Nucleus</location>
    </subcellularLocation>
</comment>
<organism evidence="10 11">
    <name type="scientific">Tegillarca granosa</name>
    <name type="common">Malaysian cockle</name>
    <name type="synonym">Anadara granosa</name>
    <dbReference type="NCBI Taxonomy" id="220873"/>
    <lineage>
        <taxon>Eukaryota</taxon>
        <taxon>Metazoa</taxon>
        <taxon>Spiralia</taxon>
        <taxon>Lophotrochozoa</taxon>
        <taxon>Mollusca</taxon>
        <taxon>Bivalvia</taxon>
        <taxon>Autobranchia</taxon>
        <taxon>Pteriomorphia</taxon>
        <taxon>Arcoida</taxon>
        <taxon>Arcoidea</taxon>
        <taxon>Arcidae</taxon>
        <taxon>Tegillarca</taxon>
    </lineage>
</organism>
<feature type="compositionally biased region" description="Basic and acidic residues" evidence="9">
    <location>
        <begin position="221"/>
        <end position="244"/>
    </location>
</feature>
<proteinExistence type="inferred from homology"/>